<dbReference type="KEGG" id="soy:115886854"/>
<evidence type="ECO:0000313" key="3">
    <source>
        <dbReference type="RefSeq" id="XP_030762018.1"/>
    </source>
</evidence>
<dbReference type="Pfam" id="PF14906">
    <property type="entry name" value="DUF4495"/>
    <property type="match status" value="1"/>
</dbReference>
<protein>
    <submittedName>
        <fullName evidence="3">Uncharacterized protein LOC115886854</fullName>
    </submittedName>
</protein>
<dbReference type="PANTHER" id="PTHR33960">
    <property type="entry name" value="SIMILAR TO KIAA0825 PROTEIN"/>
    <property type="match status" value="1"/>
</dbReference>
<dbReference type="RefSeq" id="XP_030762018.1">
    <property type="nucleotide sequence ID" value="XM_030906158.1"/>
</dbReference>
<dbReference type="PANTHER" id="PTHR33960:SF1">
    <property type="entry name" value="SIMILAR TO KIAA0825 PROTEIN"/>
    <property type="match status" value="1"/>
</dbReference>
<gene>
    <name evidence="3" type="primary">LOC115886854</name>
</gene>
<organism evidence="2 3">
    <name type="scientific">Sitophilus oryzae</name>
    <name type="common">Rice weevil</name>
    <name type="synonym">Curculio oryzae</name>
    <dbReference type="NCBI Taxonomy" id="7048"/>
    <lineage>
        <taxon>Eukaryota</taxon>
        <taxon>Metazoa</taxon>
        <taxon>Ecdysozoa</taxon>
        <taxon>Arthropoda</taxon>
        <taxon>Hexapoda</taxon>
        <taxon>Insecta</taxon>
        <taxon>Pterygota</taxon>
        <taxon>Neoptera</taxon>
        <taxon>Endopterygota</taxon>
        <taxon>Coleoptera</taxon>
        <taxon>Polyphaga</taxon>
        <taxon>Cucujiformia</taxon>
        <taxon>Curculionidae</taxon>
        <taxon>Dryophthorinae</taxon>
        <taxon>Sitophilus</taxon>
    </lineage>
</organism>
<sequence length="1200" mass="137075">MEVMEDGNLMDKVNILIQRDLEYYKSKQSVLQETICPGIIGGRLDFPRSASFAAVKLVIWWEDEYIAAYKNPSGFFQKDSRSSRSSIEAFGGCGGIVKASDPTKFISAVSKSADQLLEHLHVLTQEALDHADLTVLTGTIGAAALLKNCLWFYIQLLKDTKTSTELLQTGYKKYNEMCEALAERLLDLHCRLLSLYILQDSDCLDWENTKAFFESERGSYIIQMWWLYMQGTREDLWTTVPPKMAQRVFSGMLNESLTILTVRYTQSSPSEARSELLLVDISNLLLCVAQLLPSICDSAEEFIGLPGSNKSKILRDIHVKCHDLFCCFLLRGAPLDTLHKVFRKNQEDIDLYKINTNNIDPWIIYGLPNIFKNITNPIKSMSDLDDQTCLALELMVLLAQPQPNWALLLKVLCRRNFKILQVILRTLSDMTNIELKKTSQKATDCGNFLCPADGSCKNIESTQLVMNTKHYHDLIMACTSVVLHIGNDKELNNVLIETISQQPNWAKCFERRHVWNQIRYSWYEAILNLASPVLPLVAETVINALQTGATMYQAMSLLIACLSQFWDVIDSSLIRVTSLFQEVIPSDILPVSNSVLMQILVSGLYSHFLDISENVSPKKEVSFKHSPKDVENKSDDTNSVKRCSEQSTESLALAVAESLCSIDEDNKHTDQIEEFLSQVSLEDIGCSENSGSIRIENNQQILEILVSDLLLNNQGKKALKTLHHFLKNNSEWLYSTLEVSKIGTNSVPPNKILQRPLPLLHKMFFIGYIPFDQISNRLMSELEDLVNRLSTLSFNKTEIKMPNTNNDDTLAVDWDLFKSRLNNIKPFDGDCNTLNKFNLKCDKLIQIYSIHNNSELNSHIFDCVQEKLISRAEVMVGNRSELTNWESLKAALQQCFSDRRDTDCLVQELTRTRPYKGEDLINFGTRLQLLRSNVAQRISNDLNLTQEQKLCHIKYYEKTALNTFIAGCTGTLKNNMHLKQLNSLEDAMAYVVEFENFEKFQSNANRNNSIFGSPNFNNFQNNNTPNFNTPNNPNFNNSGSYTDFQTWPSQPINMPQPRQLPPQRYFTNKEVFGPPQNVFAPKPIPPSQRTKPTPMSISVKNTNGFSKQQSMQYQFNNQQQRGWNPPQFIFEELHANEYEGNEENVQQYYDQNCGNIENETYFTTNMENTNYRQIQNFEKPNEENHGCGNFHNPAYPENPT</sequence>
<dbReference type="AlphaFoldDB" id="A0A6J2YDP4"/>
<dbReference type="GeneID" id="115886854"/>
<dbReference type="OrthoDB" id="10007406at2759"/>
<dbReference type="InterPro" id="IPR027993">
    <property type="entry name" value="DUF4495"/>
</dbReference>
<name>A0A6J2YDP4_SITOR</name>
<dbReference type="InParanoid" id="A0A6J2YDP4"/>
<reference evidence="3" key="1">
    <citation type="submission" date="2025-08" db="UniProtKB">
        <authorList>
            <consortium name="RefSeq"/>
        </authorList>
    </citation>
    <scope>IDENTIFICATION</scope>
    <source>
        <tissue evidence="3">Gonads</tissue>
    </source>
</reference>
<evidence type="ECO:0000313" key="2">
    <source>
        <dbReference type="Proteomes" id="UP000504635"/>
    </source>
</evidence>
<evidence type="ECO:0000256" key="1">
    <source>
        <dbReference type="SAM" id="MobiDB-lite"/>
    </source>
</evidence>
<dbReference type="Proteomes" id="UP000504635">
    <property type="component" value="Unplaced"/>
</dbReference>
<keyword evidence="2" id="KW-1185">Reference proteome</keyword>
<proteinExistence type="predicted"/>
<accession>A0A6J2YDP4</accession>
<feature type="region of interest" description="Disordered" evidence="1">
    <location>
        <begin position="620"/>
        <end position="641"/>
    </location>
</feature>